<reference evidence="7" key="3">
    <citation type="submission" date="2017-06" db="EMBL/GenBank/DDBJ databases">
        <title>Capnocytophaga spp. assemblies.</title>
        <authorList>
            <person name="Gulvik C.A."/>
        </authorList>
    </citation>
    <scope>NUCLEOTIDE SEQUENCE [LARGE SCALE GENOMIC DNA]</scope>
    <source>
        <strain evidence="7">H3936</strain>
    </source>
</reference>
<gene>
    <name evidence="4" type="ORF">CCAN11_2440059</name>
    <name evidence="3" type="ORF">CCAN12_710018</name>
    <name evidence="2" type="ORF">CGC54_08255</name>
</gene>
<dbReference type="EMBL" id="CDOE01000069">
    <property type="protein sequence ID" value="CEN37690.1"/>
    <property type="molecule type" value="Genomic_DNA"/>
</dbReference>
<name>A0A0B7IKF3_9FLAO</name>
<dbReference type="GeneID" id="69580993"/>
<dbReference type="Proteomes" id="UP000243753">
    <property type="component" value="Chromosome"/>
</dbReference>
<reference evidence="2" key="2">
    <citation type="journal article" date="2017" name="Genome Announc.">
        <title>Twelve Complete Reference Genomes of Clinical Isolates in the Capnocytophaga Genus.</title>
        <authorList>
            <person name="Villarma A."/>
            <person name="Gulvik C.A."/>
            <person name="Rowe L.A."/>
            <person name="Sheth M."/>
            <person name="Juieng P."/>
            <person name="Nicholson A.C."/>
            <person name="Loparev V.N."/>
            <person name="McQuiston J.R."/>
        </authorList>
    </citation>
    <scope>NUCLEOTIDE SEQUENCE</scope>
    <source>
        <strain evidence="2">H3936</strain>
    </source>
</reference>
<dbReference type="EMBL" id="CP022389">
    <property type="protein sequence ID" value="ATA94320.1"/>
    <property type="molecule type" value="Genomic_DNA"/>
</dbReference>
<evidence type="ECO:0000256" key="1">
    <source>
        <dbReference type="SAM" id="SignalP"/>
    </source>
</evidence>
<dbReference type="EMBL" id="CDOK01000162">
    <property type="protein sequence ID" value="CEN52375.1"/>
    <property type="molecule type" value="Genomic_DNA"/>
</dbReference>
<evidence type="ECO:0000313" key="2">
    <source>
        <dbReference type="EMBL" id="ATA94320.1"/>
    </source>
</evidence>
<dbReference type="Pfam" id="PF19841">
    <property type="entry name" value="GldN"/>
    <property type="match status" value="1"/>
</dbReference>
<dbReference type="NCBIfam" id="TIGR03523">
    <property type="entry name" value="GldN"/>
    <property type="match status" value="1"/>
</dbReference>
<dbReference type="Proteomes" id="UP000044026">
    <property type="component" value="Unassembled WGS sequence"/>
</dbReference>
<evidence type="ECO:0000313" key="5">
    <source>
        <dbReference type="Proteomes" id="UP000039370"/>
    </source>
</evidence>
<evidence type="ECO:0000313" key="4">
    <source>
        <dbReference type="EMBL" id="CEN52375.1"/>
    </source>
</evidence>
<proteinExistence type="predicted"/>
<reference evidence="5 6" key="1">
    <citation type="submission" date="2015-01" db="EMBL/GenBank/DDBJ databases">
        <authorList>
            <person name="MANFREDI Pablo"/>
        </authorList>
    </citation>
    <scope>NUCLEOTIDE SEQUENCE [LARGE SCALE GENOMIC DNA]</scope>
    <source>
        <strain evidence="4 5">Cc11</strain>
        <strain evidence="3 6">Cc12</strain>
    </source>
</reference>
<evidence type="ECO:0000313" key="7">
    <source>
        <dbReference type="Proteomes" id="UP000243753"/>
    </source>
</evidence>
<organism evidence="4 5">
    <name type="scientific">Capnocytophaga canimorsus</name>
    <dbReference type="NCBI Taxonomy" id="28188"/>
    <lineage>
        <taxon>Bacteria</taxon>
        <taxon>Pseudomonadati</taxon>
        <taxon>Bacteroidota</taxon>
        <taxon>Flavobacteriia</taxon>
        <taxon>Flavobacteriales</taxon>
        <taxon>Flavobacteriaceae</taxon>
        <taxon>Capnocytophaga</taxon>
    </lineage>
</organism>
<feature type="signal peptide" evidence="1">
    <location>
        <begin position="1"/>
        <end position="22"/>
    </location>
</feature>
<dbReference type="AlphaFoldDB" id="A0A0B7IKF3"/>
<evidence type="ECO:0000313" key="6">
    <source>
        <dbReference type="Proteomes" id="UP000044026"/>
    </source>
</evidence>
<dbReference type="Proteomes" id="UP000039370">
    <property type="component" value="Unassembled WGS sequence"/>
</dbReference>
<evidence type="ECO:0000313" key="3">
    <source>
        <dbReference type="EMBL" id="CEN37690.1"/>
    </source>
</evidence>
<feature type="chain" id="PRO_5015034912" evidence="1">
    <location>
        <begin position="23"/>
        <end position="305"/>
    </location>
</feature>
<accession>A0A0B7IKF3</accession>
<dbReference type="RefSeq" id="WP_041987679.1">
    <property type="nucleotide sequence ID" value="NZ_BOQJ01000006.1"/>
</dbReference>
<sequence length="305" mass="35714">MFNWKNIGICVALFAFSGISTAQVNLLNAKLPSEIQEKSQAKIDADNDRPLPYGYVDERDVLWQTEVWEVIDLNERVNFPLLYPIHPEDMSDYRKSLYNVLIENIKSGKITEVYADSYFTKKKTYDEIKHSLMSVDTLDAGYELLNAGEQITEEYITKREISPEDILQYRIRGLWYFDKRQGELKYRLLGIAPVATDVSMLGDLDMAQGEEVSNAQVELFWVWYPSVRDILHEAKTFNRKNSARPLSFDHLLNSRMFSSVIYKEDNVQGDRPIKDYIHDNSLFQLLESDRIREKIRDREQDMWAN</sequence>
<dbReference type="InterPro" id="IPR019847">
    <property type="entry name" value="Gliding_motility_assoc_GldN"/>
</dbReference>
<keyword evidence="1" id="KW-0732">Signal</keyword>
<protein>
    <submittedName>
        <fullName evidence="2">Gliding motility protein GldN</fullName>
    </submittedName>
</protein>